<dbReference type="eggNOG" id="ENOG5032WAI">
    <property type="taxonomic scope" value="Bacteria"/>
</dbReference>
<dbReference type="EMBL" id="CP002780">
    <property type="protein sequence ID" value="AEG60513.1"/>
    <property type="molecule type" value="Genomic_DNA"/>
</dbReference>
<reference evidence="1 2" key="2">
    <citation type="journal article" date="2012" name="Stand. Genomic Sci.">
        <title>Complete genome sequence of the sulfate-reducing firmicute Desulfotomaculum ruminis type strain (DL(T)).</title>
        <authorList>
            <person name="Spring S."/>
            <person name="Visser M."/>
            <person name="Lu M."/>
            <person name="Copeland A."/>
            <person name="Lapidus A."/>
            <person name="Lucas S."/>
            <person name="Cheng J.F."/>
            <person name="Han C."/>
            <person name="Tapia R."/>
            <person name="Goodwin L.A."/>
            <person name="Pitluck S."/>
            <person name="Ivanova N."/>
            <person name="Land M."/>
            <person name="Hauser L."/>
            <person name="Larimer F."/>
            <person name="Rohde M."/>
            <person name="Goker M."/>
            <person name="Detter J.C."/>
            <person name="Kyrpides N.C."/>
            <person name="Woyke T."/>
            <person name="Schaap P.J."/>
            <person name="Plugge C.M."/>
            <person name="Muyzer G."/>
            <person name="Kuever J."/>
            <person name="Pereira I.A."/>
            <person name="Parshina S.N."/>
            <person name="Bernier-Latmani R."/>
            <person name="Stams A.J."/>
            <person name="Klenk H.P."/>
        </authorList>
    </citation>
    <scope>NUCLEOTIDE SEQUENCE [LARGE SCALE GENOMIC DNA]</scope>
    <source>
        <strain evidence="2">ATCC 23193 / DSM 2154 / NCIB 8452 / DL</strain>
    </source>
</reference>
<reference evidence="2" key="1">
    <citation type="submission" date="2011-05" db="EMBL/GenBank/DDBJ databases">
        <title>Complete sequence of Desulfotomaculum ruminis DSM 2154.</title>
        <authorList>
            <person name="Lucas S."/>
            <person name="Copeland A."/>
            <person name="Lapidus A."/>
            <person name="Cheng J.-F."/>
            <person name="Goodwin L."/>
            <person name="Pitluck S."/>
            <person name="Lu M."/>
            <person name="Detter J.C."/>
            <person name="Han C."/>
            <person name="Tapia R."/>
            <person name="Land M."/>
            <person name="Hauser L."/>
            <person name="Kyrpides N."/>
            <person name="Ivanova N."/>
            <person name="Mikhailova N."/>
            <person name="Pagani I."/>
            <person name="Stams A.J.M."/>
            <person name="Plugge C.M."/>
            <person name="Muyzer G."/>
            <person name="Kuever J."/>
            <person name="Parshina S.N."/>
            <person name="Ivanova A.E."/>
            <person name="Nazina T.N."/>
            <person name="Brambilla E."/>
            <person name="Spring S."/>
            <person name="Klenk H.-P."/>
            <person name="Woyke T."/>
        </authorList>
    </citation>
    <scope>NUCLEOTIDE SEQUENCE [LARGE SCALE GENOMIC DNA]</scope>
    <source>
        <strain evidence="2">ATCC 23193 / DSM 2154 / NCIB 8452 / DL</strain>
    </source>
</reference>
<dbReference type="KEGG" id="dru:Desru_2267"/>
<dbReference type="Proteomes" id="UP000009234">
    <property type="component" value="Chromosome"/>
</dbReference>
<gene>
    <name evidence="1" type="ordered locus">Desru_2267</name>
</gene>
<dbReference type="AlphaFoldDB" id="F6DLG5"/>
<sequence>MQSVGTEMPKDIIREKLLIAIKKYHITLDTLNKVTGIDTNWLLDYVNGKKEISDLRVEKYGSLFEIVIFLSEGIKMIREDERIKGVIEVLVQIFGLEYETISLYAGLEKQDVENFMKDANLIDYEKRYKLATTSMMLHYLFKNPKYPVKNH</sequence>
<name>F6DLG5_DESRL</name>
<proteinExistence type="predicted"/>
<organism evidence="1 2">
    <name type="scientific">Desulforamulus ruminis (strain ATCC 23193 / DSM 2154 / NCIMB 8452 / DL)</name>
    <name type="common">Desulfotomaculum ruminis</name>
    <dbReference type="NCBI Taxonomy" id="696281"/>
    <lineage>
        <taxon>Bacteria</taxon>
        <taxon>Bacillati</taxon>
        <taxon>Bacillota</taxon>
        <taxon>Clostridia</taxon>
        <taxon>Eubacteriales</taxon>
        <taxon>Peptococcaceae</taxon>
        <taxon>Desulforamulus</taxon>
    </lineage>
</organism>
<keyword evidence="2" id="KW-1185">Reference proteome</keyword>
<accession>F6DLG5</accession>
<dbReference type="InterPro" id="IPR046930">
    <property type="entry name" value="HTH_60"/>
</dbReference>
<evidence type="ECO:0000313" key="2">
    <source>
        <dbReference type="Proteomes" id="UP000009234"/>
    </source>
</evidence>
<protein>
    <submittedName>
        <fullName evidence="1">Uncharacterized protein</fullName>
    </submittedName>
</protein>
<dbReference type="Pfam" id="PF20317">
    <property type="entry name" value="HTH_60"/>
    <property type="match status" value="1"/>
</dbReference>
<dbReference type="HOGENOM" id="CLU_1552587_0_0_9"/>
<evidence type="ECO:0000313" key="1">
    <source>
        <dbReference type="EMBL" id="AEG60513.1"/>
    </source>
</evidence>